<dbReference type="STRING" id="87229.A0A4Z1KNZ4"/>
<sequence>MVPIIASSCRRDDFSHATVGGPYTNLVAVLRDNDAFIDLRAILHFCDGLGNASDVSSKPLMTELFYLARPLLQLNSGDAYMEAAKNLRTRLTPSQREASDEGLMESRRETLVTFLLQQKFITEDLDIWDMYRWDHKFELRESRQLFQLYRCSFNAVCSEWKEFRNQYMRRIRSVSVSVPSNLETETDTNAVLTLLEHKYRVTQNAADYAASQLASGSEAFRTDRIPITAIAVSSGAKDPGVFELNLSGPRYMPFEGAGAISTWRLEFPAPIRHFNYESITDVQLHVQYTAYEGGPTLKKAAKDAVVQAAQTIAAQGQHQGYWALWDLNDFAGKWSDFEKTLLTPNVEAALEPGNLQDSLPFWSRHQKELQVQSFTLMSRNKNVRDRLSILVDPNTPAYNGTDGIYFGDFFTRQCEMTEKNLNWKLKAGAVPVAAVASENVYMFVRYIYVGKNIS</sequence>
<protein>
    <recommendedName>
        <fullName evidence="1">Tc toxin complex TcA C-terminal TcB-binding domain-containing protein</fullName>
    </recommendedName>
</protein>
<dbReference type="Pfam" id="PF18276">
    <property type="entry name" value="TcA_TcB_BD"/>
    <property type="match status" value="1"/>
</dbReference>
<feature type="domain" description="Tc toxin complex TcA C-terminal TcB-binding" evidence="1">
    <location>
        <begin position="162"/>
        <end position="290"/>
    </location>
</feature>
<proteinExistence type="predicted"/>
<accession>A0A4Z1KNZ4</accession>
<evidence type="ECO:0000259" key="1">
    <source>
        <dbReference type="Pfam" id="PF18276"/>
    </source>
</evidence>
<keyword evidence="3" id="KW-1185">Reference proteome</keyword>
<reference evidence="2 3" key="1">
    <citation type="submission" date="2017-12" db="EMBL/GenBank/DDBJ databases">
        <title>Comparative genomics of Botrytis spp.</title>
        <authorList>
            <person name="Valero-Jimenez C.A."/>
            <person name="Tapia P."/>
            <person name="Veloso J."/>
            <person name="Silva-Moreno E."/>
            <person name="Staats M."/>
            <person name="Valdes J.H."/>
            <person name="Van Kan J.A.L."/>
        </authorList>
    </citation>
    <scope>NUCLEOTIDE SEQUENCE [LARGE SCALE GENOMIC DNA]</scope>
    <source>
        <strain evidence="2 3">MUCL3349</strain>
    </source>
</reference>
<gene>
    <name evidence="2" type="ORF">BPOR_0401g00010</name>
</gene>
<organism evidence="2 3">
    <name type="scientific">Botrytis porri</name>
    <dbReference type="NCBI Taxonomy" id="87229"/>
    <lineage>
        <taxon>Eukaryota</taxon>
        <taxon>Fungi</taxon>
        <taxon>Dikarya</taxon>
        <taxon>Ascomycota</taxon>
        <taxon>Pezizomycotina</taxon>
        <taxon>Leotiomycetes</taxon>
        <taxon>Helotiales</taxon>
        <taxon>Sclerotiniaceae</taxon>
        <taxon>Botrytis</taxon>
    </lineage>
</organism>
<dbReference type="AlphaFoldDB" id="A0A4Z1KNZ4"/>
<evidence type="ECO:0000313" key="2">
    <source>
        <dbReference type="EMBL" id="TGO85384.1"/>
    </source>
</evidence>
<dbReference type="InterPro" id="IPR040840">
    <property type="entry name" value="TcA_TcB_BD"/>
</dbReference>
<comment type="caution">
    <text evidence="2">The sequence shown here is derived from an EMBL/GenBank/DDBJ whole genome shotgun (WGS) entry which is preliminary data.</text>
</comment>
<dbReference type="EMBL" id="PQXO01000400">
    <property type="protein sequence ID" value="TGO85384.1"/>
    <property type="molecule type" value="Genomic_DNA"/>
</dbReference>
<dbReference type="Proteomes" id="UP000297280">
    <property type="component" value="Unassembled WGS sequence"/>
</dbReference>
<evidence type="ECO:0000313" key="3">
    <source>
        <dbReference type="Proteomes" id="UP000297280"/>
    </source>
</evidence>
<name>A0A4Z1KNZ4_9HELO</name>